<dbReference type="InterPro" id="IPR036388">
    <property type="entry name" value="WH-like_DNA-bd_sf"/>
</dbReference>
<evidence type="ECO:0000256" key="3">
    <source>
        <dbReference type="ARBA" id="ARBA00023125"/>
    </source>
</evidence>
<dbReference type="Proteomes" id="UP001235030">
    <property type="component" value="Chromosome"/>
</dbReference>
<dbReference type="PROSITE" id="PS50931">
    <property type="entry name" value="HTH_LYSR"/>
    <property type="match status" value="1"/>
</dbReference>
<name>A0ABY9PZB8_9FIRM</name>
<dbReference type="InterPro" id="IPR005119">
    <property type="entry name" value="LysR_subst-bd"/>
</dbReference>
<reference evidence="6 7" key="1">
    <citation type="submission" date="2022-07" db="EMBL/GenBank/DDBJ databases">
        <title>Genome sequence of Terrisporobacter mayombei DSM6539.</title>
        <authorList>
            <person name="Boeer T."/>
            <person name="Bengelsdorf F.R."/>
            <person name="Daniel R."/>
            <person name="Poehlein A."/>
        </authorList>
    </citation>
    <scope>NUCLEOTIDE SEQUENCE [LARGE SCALE GENOMIC DNA]</scope>
    <source>
        <strain evidence="6 7">DSM 6539</strain>
    </source>
</reference>
<dbReference type="InterPro" id="IPR000847">
    <property type="entry name" value="LysR_HTH_N"/>
</dbReference>
<dbReference type="SUPFAM" id="SSF46785">
    <property type="entry name" value="Winged helix' DNA-binding domain"/>
    <property type="match status" value="1"/>
</dbReference>
<dbReference type="PRINTS" id="PR00039">
    <property type="entry name" value="HTHLYSR"/>
</dbReference>
<evidence type="ECO:0000256" key="1">
    <source>
        <dbReference type="ARBA" id="ARBA00009437"/>
    </source>
</evidence>
<dbReference type="Pfam" id="PF03466">
    <property type="entry name" value="LysR_substrate"/>
    <property type="match status" value="1"/>
</dbReference>
<keyword evidence="4" id="KW-0804">Transcription</keyword>
<keyword evidence="2" id="KW-0805">Transcription regulation</keyword>
<dbReference type="PANTHER" id="PTHR30346:SF0">
    <property type="entry name" value="HCA OPERON TRANSCRIPTIONAL ACTIVATOR HCAR"/>
    <property type="match status" value="1"/>
</dbReference>
<evidence type="ECO:0000256" key="2">
    <source>
        <dbReference type="ARBA" id="ARBA00023015"/>
    </source>
</evidence>
<evidence type="ECO:0000313" key="7">
    <source>
        <dbReference type="Proteomes" id="UP001235030"/>
    </source>
</evidence>
<dbReference type="Gene3D" id="3.40.190.290">
    <property type="match status" value="1"/>
</dbReference>
<keyword evidence="3" id="KW-0238">DNA-binding</keyword>
<keyword evidence="7" id="KW-1185">Reference proteome</keyword>
<dbReference type="EMBL" id="CP101637">
    <property type="protein sequence ID" value="WMT81048.1"/>
    <property type="molecule type" value="Genomic_DNA"/>
</dbReference>
<dbReference type="CDD" id="cd05466">
    <property type="entry name" value="PBP2_LTTR_substrate"/>
    <property type="match status" value="1"/>
</dbReference>
<sequence>MKIQQLKYLVEISKYGTINMAAKHLFISQPAISKAIKELENELGIEIFYRDNKKRLQFTTDGAELLWYARDLVGQAENIENTFHNKSKNDYVQLTVSSQHYTFVVKVFIDFIDKHSKNPFKLLLREKTTTQIIEDVFTLQSNLGIIVISDSTKKFMQKYLKSKGLEFNQLATVGYHAFIRTGHPLANQESVTIEELSNFPFVSYEQESCSLDFAEEAIVLNSKQSINVLDRATMNNIICNTNSYNIGTGILMKKIIEDDIISIPISDLTDKIDIGWIRNKHYLTKEAKEFIELCKKYM</sequence>
<proteinExistence type="inferred from homology"/>
<accession>A0ABY9PZB8</accession>
<organism evidence="6 7">
    <name type="scientific">Terrisporobacter mayombei</name>
    <dbReference type="NCBI Taxonomy" id="1541"/>
    <lineage>
        <taxon>Bacteria</taxon>
        <taxon>Bacillati</taxon>
        <taxon>Bacillota</taxon>
        <taxon>Clostridia</taxon>
        <taxon>Peptostreptococcales</taxon>
        <taxon>Peptostreptococcaceae</taxon>
        <taxon>Terrisporobacter</taxon>
    </lineage>
</organism>
<dbReference type="SUPFAM" id="SSF53850">
    <property type="entry name" value="Periplasmic binding protein-like II"/>
    <property type="match status" value="1"/>
</dbReference>
<gene>
    <name evidence="6" type="primary">cysB</name>
    <name evidence="6" type="ORF">TEMA_13800</name>
</gene>
<evidence type="ECO:0000313" key="6">
    <source>
        <dbReference type="EMBL" id="WMT81048.1"/>
    </source>
</evidence>
<comment type="similarity">
    <text evidence="1">Belongs to the LysR transcriptional regulatory family.</text>
</comment>
<dbReference type="RefSeq" id="WP_228103238.1">
    <property type="nucleotide sequence ID" value="NZ_CP101637.1"/>
</dbReference>
<feature type="domain" description="HTH lysR-type" evidence="5">
    <location>
        <begin position="1"/>
        <end position="59"/>
    </location>
</feature>
<evidence type="ECO:0000259" key="5">
    <source>
        <dbReference type="PROSITE" id="PS50931"/>
    </source>
</evidence>
<dbReference type="Pfam" id="PF00126">
    <property type="entry name" value="HTH_1"/>
    <property type="match status" value="1"/>
</dbReference>
<protein>
    <submittedName>
        <fullName evidence="6">HTH-type transcriptional regulator CysB</fullName>
    </submittedName>
</protein>
<dbReference type="InterPro" id="IPR036390">
    <property type="entry name" value="WH_DNA-bd_sf"/>
</dbReference>
<evidence type="ECO:0000256" key="4">
    <source>
        <dbReference type="ARBA" id="ARBA00023163"/>
    </source>
</evidence>
<dbReference type="Gene3D" id="1.10.10.10">
    <property type="entry name" value="Winged helix-like DNA-binding domain superfamily/Winged helix DNA-binding domain"/>
    <property type="match status" value="1"/>
</dbReference>
<dbReference type="PANTHER" id="PTHR30346">
    <property type="entry name" value="TRANSCRIPTIONAL DUAL REGULATOR HCAR-RELATED"/>
    <property type="match status" value="1"/>
</dbReference>